<name>A0A0F9GE70_9ZZZZ</name>
<feature type="non-terminal residue" evidence="2">
    <location>
        <position position="865"/>
    </location>
</feature>
<dbReference type="InterPro" id="IPR036415">
    <property type="entry name" value="Lamin_tail_dom_sf"/>
</dbReference>
<sequence>FDSTADTDRDKYLALEIETIDVTEAIPYLTAGQHVLAIQALNDDVGSSDLLIRPELIGHSGPGLVLDATTTVKARTWADGQWSALSEAVFYVDVAAAAGSLAITELNYNPVGPTDAETAVATDLGVTFNNEDFEFVELRNVGATTVDVAGVRFGTGITFEFATESMRPLAPGESVVLVANTDAFAARYGDQFDGVPIDVAGAYEGQLANGGEPIGLFDRFGEPIIEFRYNDAGGWPGRADGSGSSLEVLDSALYITAGDYDDPDNWRSSSEYGGSPGIEGAGPIYSIVVNEVLSHSGLNAVDAIELHNTTGTEINIGGWYLSDSNDNYRKFRIPDDTVLAPGTYRVFDESHFNPSGGVDPLLHPNDFALNGAHGDDVWLLAADTTGRLTHFIDHAEFPAAALGETFGRWPNGSGRFYPMQEDTIGNINTGPRIGPIIISEVHYNPVDPDPGDIVTAADLEFVEIYNPTNAAVDLTDWRLRGGIDFDFASGTMLESHTTLVIVPFDPSDATRLAVFHTAYSIDATVPLVGGHRDKLNNAGDRVQLQRPDVSPPDEPDYVPHLLEDEVIYDELAPWPTEPDGQGQSLHRLGIDLWGHDATSWTAAVPTPGTAELGVAGAEVVGRYVFYNNSRFDGFNAAAEMADDDAIATDKQALMPGQTATLANYTSYSRGINGIMIDVFGLDDPASLNALEDFRFKIGNDGNPADWPDAPAPLPIDVRPGAGVGGSDRVTIRFSDNAIEKQWLEVTMLATPNTRLADPDVFYFGSAPGETGNSTVNTIVNATDEIAARNFQHSAVDKALVDDRYDYNRDGLVDGTDQIIARNNQTNPLTMLRLITAPVQDAATKQATALEALEPLSPKISSADLD</sequence>
<dbReference type="Pfam" id="PF00932">
    <property type="entry name" value="LTD"/>
    <property type="match status" value="2"/>
</dbReference>
<protein>
    <recommendedName>
        <fullName evidence="1">LTD domain-containing protein</fullName>
    </recommendedName>
</protein>
<dbReference type="PROSITE" id="PS51841">
    <property type="entry name" value="LTD"/>
    <property type="match status" value="1"/>
</dbReference>
<gene>
    <name evidence="2" type="ORF">LCGC14_1837670</name>
</gene>
<dbReference type="SUPFAM" id="SSF74853">
    <property type="entry name" value="Lamin A/C globular tail domain"/>
    <property type="match status" value="2"/>
</dbReference>
<accession>A0A0F9GE70</accession>
<feature type="domain" description="LTD" evidence="1">
    <location>
        <begin position="272"/>
        <end position="447"/>
    </location>
</feature>
<organism evidence="2">
    <name type="scientific">marine sediment metagenome</name>
    <dbReference type="NCBI Taxonomy" id="412755"/>
    <lineage>
        <taxon>unclassified sequences</taxon>
        <taxon>metagenomes</taxon>
        <taxon>ecological metagenomes</taxon>
    </lineage>
</organism>
<dbReference type="InterPro" id="IPR001322">
    <property type="entry name" value="Lamin_tail_dom"/>
</dbReference>
<feature type="non-terminal residue" evidence="2">
    <location>
        <position position="1"/>
    </location>
</feature>
<comment type="caution">
    <text evidence="2">The sequence shown here is derived from an EMBL/GenBank/DDBJ whole genome shotgun (WGS) entry which is preliminary data.</text>
</comment>
<reference evidence="2" key="1">
    <citation type="journal article" date="2015" name="Nature">
        <title>Complex archaea that bridge the gap between prokaryotes and eukaryotes.</title>
        <authorList>
            <person name="Spang A."/>
            <person name="Saw J.H."/>
            <person name="Jorgensen S.L."/>
            <person name="Zaremba-Niedzwiedzka K."/>
            <person name="Martijn J."/>
            <person name="Lind A.E."/>
            <person name="van Eijk R."/>
            <person name="Schleper C."/>
            <person name="Guy L."/>
            <person name="Ettema T.J."/>
        </authorList>
    </citation>
    <scope>NUCLEOTIDE SEQUENCE</scope>
</reference>
<dbReference type="EMBL" id="LAZR01018246">
    <property type="protein sequence ID" value="KKL97119.1"/>
    <property type="molecule type" value="Genomic_DNA"/>
</dbReference>
<dbReference type="Gene3D" id="2.60.40.1260">
    <property type="entry name" value="Lamin Tail domain"/>
    <property type="match status" value="2"/>
</dbReference>
<evidence type="ECO:0000259" key="1">
    <source>
        <dbReference type="PROSITE" id="PS51841"/>
    </source>
</evidence>
<dbReference type="AlphaFoldDB" id="A0A0F9GE70"/>
<evidence type="ECO:0000313" key="2">
    <source>
        <dbReference type="EMBL" id="KKL97119.1"/>
    </source>
</evidence>
<proteinExistence type="predicted"/>